<evidence type="ECO:0000313" key="3">
    <source>
        <dbReference type="Proteomes" id="UP001629745"/>
    </source>
</evidence>
<reference evidence="2 3" key="1">
    <citation type="submission" date="2023-11" db="EMBL/GenBank/DDBJ databases">
        <authorList>
            <person name="Val-Calvo J."/>
            <person name="Scortti M."/>
            <person name="Vazquez-Boland J."/>
        </authorList>
    </citation>
    <scope>NUCLEOTIDE SEQUENCE [LARGE SCALE GENOMIC DNA]</scope>
    <source>
        <strain evidence="2 3">PAM 2766</strain>
    </source>
</reference>
<dbReference type="RefSeq" id="WP_420162712.1">
    <property type="nucleotide sequence ID" value="NZ_JBDLNV010000001.1"/>
</dbReference>
<dbReference type="EMBL" id="JBDLNV010000001">
    <property type="protein sequence ID" value="MFM1722129.1"/>
    <property type="molecule type" value="Genomic_DNA"/>
</dbReference>
<dbReference type="Proteomes" id="UP001629745">
    <property type="component" value="Unassembled WGS sequence"/>
</dbReference>
<organism evidence="2 3">
    <name type="scientific">Rhodococcus parequi</name>
    <dbReference type="NCBI Taxonomy" id="3137122"/>
    <lineage>
        <taxon>Bacteria</taxon>
        <taxon>Bacillati</taxon>
        <taxon>Actinomycetota</taxon>
        <taxon>Actinomycetes</taxon>
        <taxon>Mycobacteriales</taxon>
        <taxon>Nocardiaceae</taxon>
        <taxon>Rhodococcus</taxon>
    </lineage>
</organism>
<evidence type="ECO:0000313" key="2">
    <source>
        <dbReference type="EMBL" id="MFM1722129.1"/>
    </source>
</evidence>
<feature type="transmembrane region" description="Helical" evidence="1">
    <location>
        <begin position="92"/>
        <end position="110"/>
    </location>
</feature>
<sequence length="118" mass="12900">MTVQFQEDPLASIEWRPRDTGWVAWVALLPILLLLVSVLAAVFDSNRWPMLGDVQGTWILVGAFGLVVFVPAMVVSLFGAAALKQQFRFGRWLASIGSAAVMLIVATFAYSSRRNGCA</sequence>
<gene>
    <name evidence="2" type="primary">opgC</name>
    <name evidence="2" type="ORF">ABEU20_000677</name>
</gene>
<keyword evidence="1" id="KW-0472">Membrane</keyword>
<keyword evidence="3" id="KW-1185">Reference proteome</keyword>
<keyword evidence="1" id="KW-0812">Transmembrane</keyword>
<feature type="transmembrane region" description="Helical" evidence="1">
    <location>
        <begin position="58"/>
        <end position="80"/>
    </location>
</feature>
<name>A0ABW9F9Z6_9NOCA</name>
<keyword evidence="1" id="KW-1133">Transmembrane helix</keyword>
<feature type="transmembrane region" description="Helical" evidence="1">
    <location>
        <begin position="22"/>
        <end position="43"/>
    </location>
</feature>
<proteinExistence type="predicted"/>
<evidence type="ECO:0000256" key="1">
    <source>
        <dbReference type="SAM" id="Phobius"/>
    </source>
</evidence>
<accession>A0ABW9F9Z6</accession>
<comment type="caution">
    <text evidence="2">The sequence shown here is derived from an EMBL/GenBank/DDBJ whole genome shotgun (WGS) entry which is preliminary data.</text>
</comment>
<protein>
    <submittedName>
        <fullName evidence="2">OpgC domain-containing protein</fullName>
    </submittedName>
</protein>